<name>A0ABY6HJR4_9ARCH</name>
<dbReference type="Proteomes" id="UP001208689">
    <property type="component" value="Chromosome"/>
</dbReference>
<accession>A0ABY6HJR4</accession>
<feature type="transmembrane region" description="Helical" evidence="1">
    <location>
        <begin position="12"/>
        <end position="36"/>
    </location>
</feature>
<gene>
    <name evidence="2" type="ORF">NEF87_000057</name>
</gene>
<keyword evidence="3" id="KW-1185">Reference proteome</keyword>
<dbReference type="EMBL" id="CP104013">
    <property type="protein sequence ID" value="UYP43772.1"/>
    <property type="molecule type" value="Genomic_DNA"/>
</dbReference>
<evidence type="ECO:0000256" key="1">
    <source>
        <dbReference type="SAM" id="Phobius"/>
    </source>
</evidence>
<organism evidence="2 3">
    <name type="scientific">Candidatus Lokiarchaeum ossiferum</name>
    <dbReference type="NCBI Taxonomy" id="2951803"/>
    <lineage>
        <taxon>Archaea</taxon>
        <taxon>Promethearchaeati</taxon>
        <taxon>Promethearchaeota</taxon>
        <taxon>Promethearchaeia</taxon>
        <taxon>Promethearchaeales</taxon>
        <taxon>Promethearchaeaceae</taxon>
        <taxon>Candidatus Lokiarchaeum</taxon>
    </lineage>
</organism>
<evidence type="ECO:0000313" key="3">
    <source>
        <dbReference type="Proteomes" id="UP001208689"/>
    </source>
</evidence>
<evidence type="ECO:0008006" key="4">
    <source>
        <dbReference type="Google" id="ProtNLM"/>
    </source>
</evidence>
<evidence type="ECO:0000313" key="2">
    <source>
        <dbReference type="EMBL" id="UYP43772.1"/>
    </source>
</evidence>
<keyword evidence="1" id="KW-0472">Membrane</keyword>
<keyword evidence="1" id="KW-1133">Transmembrane helix</keyword>
<keyword evidence="1" id="KW-0812">Transmembrane</keyword>
<proteinExistence type="predicted"/>
<sequence>MVKKLIRGIMKTLITIISIGALLTSFIGGISIFQVISTPDSIDIDPDSADMNLGVLGNSFSIDMSFNNERGYYTFDNFTISVSIELRAKESNVNISYMDQILYQEDLAAGQDYTIALIAEEDDFSTENFLLQNNNSWYDPEVALYLNNATINETAEIQTLSYPYLLWHYDVALSIQIVSSYNLGLVDFGLSIEYIADYYQYFTQDYPTMKENIMTSYGI</sequence>
<protein>
    <recommendedName>
        <fullName evidence="4">SbsA Ig-like domain-containing protein</fullName>
    </recommendedName>
</protein>
<reference evidence="2" key="1">
    <citation type="submission" date="2022-09" db="EMBL/GenBank/DDBJ databases">
        <title>Actin cytoskeleton and complex cell architecture in an #Asgard archaeon.</title>
        <authorList>
            <person name="Ponce Toledo R.I."/>
            <person name="Schleper C."/>
            <person name="Rodrigues Oliveira T."/>
            <person name="Wollweber F."/>
            <person name="Xu J."/>
            <person name="Rittmann S."/>
            <person name="Klingl A."/>
            <person name="Pilhofer M."/>
        </authorList>
    </citation>
    <scope>NUCLEOTIDE SEQUENCE</scope>
    <source>
        <strain evidence="2">B-35</strain>
    </source>
</reference>